<keyword evidence="2" id="KW-1185">Reference proteome</keyword>
<dbReference type="Proteomes" id="UP000256690">
    <property type="component" value="Unassembled WGS sequence"/>
</dbReference>
<proteinExistence type="predicted"/>
<dbReference type="RefSeq" id="XP_026606623.1">
    <property type="nucleotide sequence ID" value="XM_026745757.1"/>
</dbReference>
<name>A0A3D8SL90_9EURO</name>
<gene>
    <name evidence="1" type="ORF">DSM5745_03741</name>
</gene>
<evidence type="ECO:0000313" key="2">
    <source>
        <dbReference type="Proteomes" id="UP000256690"/>
    </source>
</evidence>
<dbReference type="GeneID" id="38114111"/>
<dbReference type="EMBL" id="PVWQ01000003">
    <property type="protein sequence ID" value="RDW87099.1"/>
    <property type="molecule type" value="Genomic_DNA"/>
</dbReference>
<dbReference type="SUPFAM" id="SSF52047">
    <property type="entry name" value="RNI-like"/>
    <property type="match status" value="1"/>
</dbReference>
<accession>A0A3D8SL90</accession>
<sequence length="509" mass="57233">MSSAKDSLDDVGGGEATLHSSFYALPGEILCIIFQKVAEDVYYNCDTIPSLTAKNAEDNLIEGQRTLCALSLTCRRFYVIVQPILYRTIVFPPCYPDKHQLLLRSITQAPSTAQHVTQLIFFEGLLSGPEVTMPADSESDDTYPRDHTNLIKLLRFLPQLRQFWYVPFEDQSAAHSGRNDYHPYTDMGMRPRSYPLFFTFMAAVNRTNEPGLFDWLNGRLEDIYLHGFLESAFMVFLGMILALPTLHTLRLSHWPSFSLFPGVSRAWNASNVRRLFLSCRANDIDDIPEILTAVKALEVLHLEVDASISTFYGQFVNLQDLFQSESWSSAGPRPVLDALAQHHKTLKDLRIVGPHPMGSLANLDLSPFENLAVIDLPDCLLFDSLTTIHDLIPRLPSALGILTVDISSASALTCIMMGHLASHADYFPSLKKVALTNRGDRTLQLVGQDTPSQLEVELAIAEKKFADHAVVYEYPDRLKCRVQQWVRMEIRVISSRRVGRINPGVFDDA</sequence>
<dbReference type="Gene3D" id="3.80.10.10">
    <property type="entry name" value="Ribonuclease Inhibitor"/>
    <property type="match status" value="1"/>
</dbReference>
<protein>
    <submittedName>
        <fullName evidence="1">Uncharacterized protein</fullName>
    </submittedName>
</protein>
<dbReference type="InterPro" id="IPR032675">
    <property type="entry name" value="LRR_dom_sf"/>
</dbReference>
<comment type="caution">
    <text evidence="1">The sequence shown here is derived from an EMBL/GenBank/DDBJ whole genome shotgun (WGS) entry which is preliminary data.</text>
</comment>
<organism evidence="1 2">
    <name type="scientific">Aspergillus mulundensis</name>
    <dbReference type="NCBI Taxonomy" id="1810919"/>
    <lineage>
        <taxon>Eukaryota</taxon>
        <taxon>Fungi</taxon>
        <taxon>Dikarya</taxon>
        <taxon>Ascomycota</taxon>
        <taxon>Pezizomycotina</taxon>
        <taxon>Eurotiomycetes</taxon>
        <taxon>Eurotiomycetidae</taxon>
        <taxon>Eurotiales</taxon>
        <taxon>Aspergillaceae</taxon>
        <taxon>Aspergillus</taxon>
        <taxon>Aspergillus subgen. Nidulantes</taxon>
    </lineage>
</organism>
<reference evidence="1 2" key="1">
    <citation type="journal article" date="2018" name="IMA Fungus">
        <title>IMA Genome-F 9: Draft genome sequence of Annulohypoxylon stygium, Aspergillus mulundensis, Berkeleyomyces basicola (syn. Thielaviopsis basicola), Ceratocystis smalleyi, two Cercospora beticola strains, Coleophoma cylindrospora, Fusarium fracticaudum, Phialophora cf. hyalina, and Morchella septimelata.</title>
        <authorList>
            <person name="Wingfield B.D."/>
            <person name="Bills G.F."/>
            <person name="Dong Y."/>
            <person name="Huang W."/>
            <person name="Nel W.J."/>
            <person name="Swalarsk-Parry B.S."/>
            <person name="Vaghefi N."/>
            <person name="Wilken P.M."/>
            <person name="An Z."/>
            <person name="de Beer Z.W."/>
            <person name="De Vos L."/>
            <person name="Chen L."/>
            <person name="Duong T.A."/>
            <person name="Gao Y."/>
            <person name="Hammerbacher A."/>
            <person name="Kikkert J.R."/>
            <person name="Li Y."/>
            <person name="Li H."/>
            <person name="Li K."/>
            <person name="Li Q."/>
            <person name="Liu X."/>
            <person name="Ma X."/>
            <person name="Naidoo K."/>
            <person name="Pethybridge S.J."/>
            <person name="Sun J."/>
            <person name="Steenkamp E.T."/>
            <person name="van der Nest M.A."/>
            <person name="van Wyk S."/>
            <person name="Wingfield M.J."/>
            <person name="Xiong C."/>
            <person name="Yue Q."/>
            <person name="Zhang X."/>
        </authorList>
    </citation>
    <scope>NUCLEOTIDE SEQUENCE [LARGE SCALE GENOMIC DNA]</scope>
    <source>
        <strain evidence="1 2">DSM 5745</strain>
    </source>
</reference>
<dbReference type="AlphaFoldDB" id="A0A3D8SL90"/>
<evidence type="ECO:0000313" key="1">
    <source>
        <dbReference type="EMBL" id="RDW87099.1"/>
    </source>
</evidence>